<protein>
    <submittedName>
        <fullName evidence="2">Uncharacterized protein</fullName>
    </submittedName>
</protein>
<proteinExistence type="predicted"/>
<dbReference type="Proteomes" id="UP001219567">
    <property type="component" value="Chromosome 4"/>
</dbReference>
<feature type="chain" id="PRO_5042512965" evidence="1">
    <location>
        <begin position="18"/>
        <end position="341"/>
    </location>
</feature>
<keyword evidence="3" id="KW-1185">Reference proteome</keyword>
<evidence type="ECO:0000256" key="1">
    <source>
        <dbReference type="SAM" id="SignalP"/>
    </source>
</evidence>
<name>A0AAJ5YVI3_9BASI</name>
<gene>
    <name evidence="2" type="ORF">MYAM1_002805</name>
</gene>
<reference evidence="2 3" key="1">
    <citation type="submission" date="2023-03" db="EMBL/GenBank/DDBJ databases">
        <title>Mating type loci evolution in Malassezia.</title>
        <authorList>
            <person name="Coelho M.A."/>
        </authorList>
    </citation>
    <scope>NUCLEOTIDE SEQUENCE [LARGE SCALE GENOMIC DNA]</scope>
    <source>
        <strain evidence="2 3">CBS 9725</strain>
    </source>
</reference>
<sequence length="341" mass="35681">MRVSLFWIAVLFLTVKAELVERDESLQFTLPTSSSSVADASSGDSLSLAISTSSTVAPTASSSASAAGNSADGSFVVNSADKQASSSASVPTASLSSSSSVVYPSVSIPSAYSTSSAYNVMSAPASVAATSGNITSNVTSTTAKLTATWNGTLPQLISQMYRGSEEAEANLPHFYWNLANASLSETQLQMICDSQTKFCATSGCTDNDDQIAHNFCDTSKGMATMCTCSKSASRLPQYQWPVQAQDCLLRLQACSDACNNQRTTPFAQRNACAQACADQIGSSCGKTEQYGSTYAVKKPGQSPSYLIVDQSNPQSAAFHTSVHLVMSLCVVLTSCFALVTL</sequence>
<accession>A0AAJ5YVI3</accession>
<feature type="signal peptide" evidence="1">
    <location>
        <begin position="1"/>
        <end position="17"/>
    </location>
</feature>
<keyword evidence="1" id="KW-0732">Signal</keyword>
<evidence type="ECO:0000313" key="3">
    <source>
        <dbReference type="Proteomes" id="UP001219567"/>
    </source>
</evidence>
<dbReference type="AlphaFoldDB" id="A0AAJ5YVI3"/>
<dbReference type="EMBL" id="CP119946">
    <property type="protein sequence ID" value="WFD00059.1"/>
    <property type="molecule type" value="Genomic_DNA"/>
</dbReference>
<evidence type="ECO:0000313" key="2">
    <source>
        <dbReference type="EMBL" id="WFD00059.1"/>
    </source>
</evidence>
<organism evidence="2 3">
    <name type="scientific">Malassezia yamatoensis</name>
    <dbReference type="NCBI Taxonomy" id="253288"/>
    <lineage>
        <taxon>Eukaryota</taxon>
        <taxon>Fungi</taxon>
        <taxon>Dikarya</taxon>
        <taxon>Basidiomycota</taxon>
        <taxon>Ustilaginomycotina</taxon>
        <taxon>Malasseziomycetes</taxon>
        <taxon>Malasseziales</taxon>
        <taxon>Malasseziaceae</taxon>
        <taxon>Malassezia</taxon>
    </lineage>
</organism>